<protein>
    <submittedName>
        <fullName evidence="1">Uncharacterized protein</fullName>
    </submittedName>
</protein>
<reference evidence="1" key="1">
    <citation type="submission" date="2021-01" db="EMBL/GenBank/DDBJ databases">
        <title>Whole genome shotgun sequence of Sphaerimonospora thailandensis NBRC 107569.</title>
        <authorList>
            <person name="Komaki H."/>
            <person name="Tamura T."/>
        </authorList>
    </citation>
    <scope>NUCLEOTIDE SEQUENCE</scope>
    <source>
        <strain evidence="1">NBRC 107569</strain>
    </source>
</reference>
<proteinExistence type="predicted"/>
<evidence type="ECO:0000313" key="1">
    <source>
        <dbReference type="EMBL" id="GIH68524.1"/>
    </source>
</evidence>
<gene>
    <name evidence="1" type="ORF">Mth01_07770</name>
</gene>
<dbReference type="AlphaFoldDB" id="A0A8J3VX41"/>
<name>A0A8J3VX41_9ACTN</name>
<sequence>MAAAFAGDVVAAVSVTATAVAERRAVSEVLSLMPYKSAGHAGWFALLREFRGIPTWRCHGADRRSVN</sequence>
<accession>A0A8J3VX41</accession>
<comment type="caution">
    <text evidence="1">The sequence shown here is derived from an EMBL/GenBank/DDBJ whole genome shotgun (WGS) entry which is preliminary data.</text>
</comment>
<dbReference type="EMBL" id="BOOG01000008">
    <property type="protein sequence ID" value="GIH68524.1"/>
    <property type="molecule type" value="Genomic_DNA"/>
</dbReference>
<evidence type="ECO:0000313" key="2">
    <source>
        <dbReference type="Proteomes" id="UP000610966"/>
    </source>
</evidence>
<organism evidence="1 2">
    <name type="scientific">Sphaerimonospora thailandensis</name>
    <dbReference type="NCBI Taxonomy" id="795644"/>
    <lineage>
        <taxon>Bacteria</taxon>
        <taxon>Bacillati</taxon>
        <taxon>Actinomycetota</taxon>
        <taxon>Actinomycetes</taxon>
        <taxon>Streptosporangiales</taxon>
        <taxon>Streptosporangiaceae</taxon>
        <taxon>Sphaerimonospora</taxon>
    </lineage>
</organism>
<keyword evidence="2" id="KW-1185">Reference proteome</keyword>
<dbReference type="Proteomes" id="UP000610966">
    <property type="component" value="Unassembled WGS sequence"/>
</dbReference>